<dbReference type="Pfam" id="PF07813">
    <property type="entry name" value="LTXXQ"/>
    <property type="match status" value="1"/>
</dbReference>
<dbReference type="AlphaFoldDB" id="A0A7X6DGK2"/>
<keyword evidence="2" id="KW-1185">Reference proteome</keyword>
<organism evidence="1 2">
    <name type="scientific">Ramlibacter lithotrophicus</name>
    <dbReference type="NCBI Taxonomy" id="2606681"/>
    <lineage>
        <taxon>Bacteria</taxon>
        <taxon>Pseudomonadati</taxon>
        <taxon>Pseudomonadota</taxon>
        <taxon>Betaproteobacteria</taxon>
        <taxon>Burkholderiales</taxon>
        <taxon>Comamonadaceae</taxon>
        <taxon>Ramlibacter</taxon>
    </lineage>
</organism>
<name>A0A7X6DGK2_9BURK</name>
<sequence>MMQHHLERRQQRVAQRQERLKQILQITPAQEGAWSTWIASRQAGKPLQRGQRAELARLTTPERIDRMRALRAARAAEADRRGEATKTFYAALTPAQQKAFDALQAERGFGRGAGHRGHHRG</sequence>
<evidence type="ECO:0000313" key="2">
    <source>
        <dbReference type="Proteomes" id="UP000521868"/>
    </source>
</evidence>
<protein>
    <recommendedName>
        <fullName evidence="3">LTXXQ motif family protein</fullName>
    </recommendedName>
</protein>
<dbReference type="Proteomes" id="UP000521868">
    <property type="component" value="Unassembled WGS sequence"/>
</dbReference>
<gene>
    <name evidence="1" type="ORF">RAMLITH_13100</name>
</gene>
<dbReference type="GO" id="GO:0042597">
    <property type="term" value="C:periplasmic space"/>
    <property type="evidence" value="ECO:0007669"/>
    <property type="project" value="InterPro"/>
</dbReference>
<proteinExistence type="predicted"/>
<comment type="caution">
    <text evidence="1">The sequence shown here is derived from an EMBL/GenBank/DDBJ whole genome shotgun (WGS) entry which is preliminary data.</text>
</comment>
<reference evidence="1 2" key="1">
    <citation type="journal article" date="2020" name="Nature">
        <title>Bacterial chemolithoautotrophy via manganese oxidation.</title>
        <authorList>
            <person name="Yu H."/>
            <person name="Leadbetter J.R."/>
        </authorList>
    </citation>
    <scope>NUCLEOTIDE SEQUENCE [LARGE SCALE GENOMIC DNA]</scope>
    <source>
        <strain evidence="1 2">RBP-1</strain>
    </source>
</reference>
<dbReference type="EMBL" id="VTOX01000004">
    <property type="protein sequence ID" value="NKE66764.1"/>
    <property type="molecule type" value="Genomic_DNA"/>
</dbReference>
<accession>A0A7X6DGK2</accession>
<dbReference type="InterPro" id="IPR012899">
    <property type="entry name" value="LTXXQ"/>
</dbReference>
<evidence type="ECO:0008006" key="3">
    <source>
        <dbReference type="Google" id="ProtNLM"/>
    </source>
</evidence>
<evidence type="ECO:0000313" key="1">
    <source>
        <dbReference type="EMBL" id="NKE66764.1"/>
    </source>
</evidence>